<dbReference type="InterPro" id="IPR001810">
    <property type="entry name" value="F-box_dom"/>
</dbReference>
<dbReference type="Pfam" id="PF00646">
    <property type="entry name" value="F-box"/>
    <property type="match status" value="1"/>
</dbReference>
<gene>
    <name evidence="2" type="ORF">FRX31_009974</name>
</gene>
<reference evidence="2 3" key="1">
    <citation type="submission" date="2020-06" db="EMBL/GenBank/DDBJ databases">
        <title>Transcriptomic and genomic resources for Thalictrum thalictroides and T. hernandezii: Facilitating candidate gene discovery in an emerging model plant lineage.</title>
        <authorList>
            <person name="Arias T."/>
            <person name="Riano-Pachon D.M."/>
            <person name="Di Stilio V.S."/>
        </authorList>
    </citation>
    <scope>NUCLEOTIDE SEQUENCE [LARGE SCALE GENOMIC DNA]</scope>
    <source>
        <strain evidence="3">cv. WT478/WT964</strain>
        <tissue evidence="2">Leaves</tissue>
    </source>
</reference>
<evidence type="ECO:0000259" key="1">
    <source>
        <dbReference type="PROSITE" id="PS50181"/>
    </source>
</evidence>
<comment type="caution">
    <text evidence="2">The sequence shown here is derived from an EMBL/GenBank/DDBJ whole genome shotgun (WGS) entry which is preliminary data.</text>
</comment>
<feature type="domain" description="F-box" evidence="1">
    <location>
        <begin position="10"/>
        <end position="58"/>
    </location>
</feature>
<dbReference type="Gene3D" id="1.20.1280.50">
    <property type="match status" value="1"/>
</dbReference>
<dbReference type="InterPro" id="IPR055411">
    <property type="entry name" value="LRR_FXL15/At3g58940/PEG3-like"/>
</dbReference>
<dbReference type="PANTHER" id="PTHR31900:SF34">
    <property type="entry name" value="EMB|CAB62440.1-RELATED"/>
    <property type="match status" value="1"/>
</dbReference>
<dbReference type="SUPFAM" id="SSF52047">
    <property type="entry name" value="RNI-like"/>
    <property type="match status" value="1"/>
</dbReference>
<dbReference type="InterPro" id="IPR050232">
    <property type="entry name" value="FBL13/AtMIF1-like"/>
</dbReference>
<protein>
    <submittedName>
        <fullName evidence="2">Fbd-associated f-box protein</fullName>
    </submittedName>
</protein>
<organism evidence="2 3">
    <name type="scientific">Thalictrum thalictroides</name>
    <name type="common">Rue-anemone</name>
    <name type="synonym">Anemone thalictroides</name>
    <dbReference type="NCBI Taxonomy" id="46969"/>
    <lineage>
        <taxon>Eukaryota</taxon>
        <taxon>Viridiplantae</taxon>
        <taxon>Streptophyta</taxon>
        <taxon>Embryophyta</taxon>
        <taxon>Tracheophyta</taxon>
        <taxon>Spermatophyta</taxon>
        <taxon>Magnoliopsida</taxon>
        <taxon>Ranunculales</taxon>
        <taxon>Ranunculaceae</taxon>
        <taxon>Thalictroideae</taxon>
        <taxon>Thalictrum</taxon>
    </lineage>
</organism>
<proteinExistence type="predicted"/>
<dbReference type="EMBL" id="JABWDY010010746">
    <property type="protein sequence ID" value="KAF5200440.1"/>
    <property type="molecule type" value="Genomic_DNA"/>
</dbReference>
<evidence type="ECO:0000313" key="2">
    <source>
        <dbReference type="EMBL" id="KAF5200440.1"/>
    </source>
</evidence>
<dbReference type="Pfam" id="PF24758">
    <property type="entry name" value="LRR_At5g56370"/>
    <property type="match status" value="1"/>
</dbReference>
<keyword evidence="3" id="KW-1185">Reference proteome</keyword>
<dbReference type="InterPro" id="IPR006566">
    <property type="entry name" value="FBD"/>
</dbReference>
<dbReference type="PROSITE" id="PS50181">
    <property type="entry name" value="FBOX"/>
    <property type="match status" value="1"/>
</dbReference>
<dbReference type="AlphaFoldDB" id="A0A7J6WV02"/>
<dbReference type="SUPFAM" id="SSF81383">
    <property type="entry name" value="F-box domain"/>
    <property type="match status" value="1"/>
</dbReference>
<dbReference type="OrthoDB" id="612216at2759"/>
<dbReference type="Pfam" id="PF08387">
    <property type="entry name" value="FBD"/>
    <property type="match status" value="1"/>
</dbReference>
<name>A0A7J6WV02_THATH</name>
<sequence length="450" mass="52232">MKKHSLDQKIDRISYLPNEIRGHIFSFLSLKDVVKTSILSKQWEHVCSSLSDMKFDLSDFTRIKRDTGEFRDFVDELMLRHDNSDIKRFSLNTKVDDKFLTSSHVNAWISFAVRHKVQIFYLWKFSKRVEKLPLCFFTCSTIAELSLFYIKIEWPTVVKFPSLKYFHLYGVCFYNENTIEQLISSCTCPMLEDLLIEHCDLAVETLSISIPSLKFLKLLEENLVYFNLASSTLREINCYCCEPPNISSETLLSLLSVDCQFLQGPNSTDHAECASKILIGLQNVKTLSLGSNFIEFISRDHNLAAYLPSSYWSLKDLQLDIYSTRNHVQVIKLLLRSCPNLQIVCIEIEQDIKELTSVLNMTNMEEYWKLNELPPADILNKLRTVEIKFFEGSWSELHLVSYILQNAKFLEKMSFSCTFRQQESVERNLRKSDMLTAFTKLAPNVAILLS</sequence>
<accession>A0A7J6WV02</accession>
<dbReference type="PANTHER" id="PTHR31900">
    <property type="entry name" value="F-BOX/RNI SUPERFAMILY PROTEIN-RELATED"/>
    <property type="match status" value="1"/>
</dbReference>
<dbReference type="Proteomes" id="UP000554482">
    <property type="component" value="Unassembled WGS sequence"/>
</dbReference>
<dbReference type="InterPro" id="IPR036047">
    <property type="entry name" value="F-box-like_dom_sf"/>
</dbReference>
<evidence type="ECO:0000313" key="3">
    <source>
        <dbReference type="Proteomes" id="UP000554482"/>
    </source>
</evidence>
<dbReference type="SMART" id="SM00579">
    <property type="entry name" value="FBD"/>
    <property type="match status" value="1"/>
</dbReference>